<organism evidence="2 3">
    <name type="scientific">Alteromonas australica</name>
    <dbReference type="NCBI Taxonomy" id="589873"/>
    <lineage>
        <taxon>Bacteria</taxon>
        <taxon>Pseudomonadati</taxon>
        <taxon>Pseudomonadota</taxon>
        <taxon>Gammaproteobacteria</taxon>
        <taxon>Alteromonadales</taxon>
        <taxon>Alteromonadaceae</taxon>
        <taxon>Alteromonas/Salinimonas group</taxon>
        <taxon>Alteromonas</taxon>
    </lineage>
</organism>
<protein>
    <submittedName>
        <fullName evidence="2">Zinc metalloprotease</fullName>
    </submittedName>
</protein>
<name>A0A358E211_9ALTE</name>
<dbReference type="Proteomes" id="UP000264779">
    <property type="component" value="Unassembled WGS sequence"/>
</dbReference>
<dbReference type="GO" id="GO:0006950">
    <property type="term" value="P:response to stress"/>
    <property type="evidence" value="ECO:0007669"/>
    <property type="project" value="UniProtKB-ARBA"/>
</dbReference>
<feature type="domain" description="SprT-like" evidence="1">
    <location>
        <begin position="18"/>
        <end position="116"/>
    </location>
</feature>
<gene>
    <name evidence="2" type="ORF">DEB45_14945</name>
</gene>
<evidence type="ECO:0000313" key="3">
    <source>
        <dbReference type="Proteomes" id="UP000264779"/>
    </source>
</evidence>
<dbReference type="Pfam" id="PF10263">
    <property type="entry name" value="SprT-like"/>
    <property type="match status" value="1"/>
</dbReference>
<dbReference type="GO" id="GO:0008237">
    <property type="term" value="F:metallopeptidase activity"/>
    <property type="evidence" value="ECO:0007669"/>
    <property type="project" value="UniProtKB-KW"/>
</dbReference>
<evidence type="ECO:0000259" key="1">
    <source>
        <dbReference type="Pfam" id="PF10263"/>
    </source>
</evidence>
<keyword evidence="2" id="KW-0645">Protease</keyword>
<comment type="caution">
    <text evidence="2">The sequence shown here is derived from an EMBL/GenBank/DDBJ whole genome shotgun (WGS) entry which is preliminary data.</text>
</comment>
<accession>A0A358E211</accession>
<keyword evidence="2" id="KW-0378">Hydrolase</keyword>
<dbReference type="InterPro" id="IPR006640">
    <property type="entry name" value="SprT-like_domain"/>
</dbReference>
<dbReference type="EMBL" id="DONK01000231">
    <property type="protein sequence ID" value="HBU52546.1"/>
    <property type="molecule type" value="Genomic_DNA"/>
</dbReference>
<keyword evidence="2" id="KW-0482">Metalloprotease</keyword>
<proteinExistence type="predicted"/>
<evidence type="ECO:0000313" key="2">
    <source>
        <dbReference type="EMBL" id="HBU52546.1"/>
    </source>
</evidence>
<dbReference type="GO" id="GO:0006508">
    <property type="term" value="P:proteolysis"/>
    <property type="evidence" value="ECO:0007669"/>
    <property type="project" value="UniProtKB-KW"/>
</dbReference>
<sequence>MASKKPTEKTYAQLQYAYDFFNKKLFDARLPEVVFTYHRQNRVMGYASFQRWEQNNNIYVDEIAINPEYFTKYPLIEICQTLVHEMTHIWQGHFGKPGRRGYHNQQWANKMREIGLMPSSTGKPGGAVTGEAMMDYVLLDGPFMRECKALIKQNFSFPLLDRFPVFRVDAPIMVYDEKENPVILDQHYKLKDPPSAPMSAYKDDLSVVTAQPHDADETNVSGINSEQIVSGAPDIVTTTRPKRHSGRVKYMCKGCSVLFWAKPGLNVGCLDCNLKLQEED</sequence>
<dbReference type="AlphaFoldDB" id="A0A358E211"/>
<reference evidence="2 3" key="1">
    <citation type="journal article" date="2018" name="Nat. Biotechnol.">
        <title>A standardized bacterial taxonomy based on genome phylogeny substantially revises the tree of life.</title>
        <authorList>
            <person name="Parks D.H."/>
            <person name="Chuvochina M."/>
            <person name="Waite D.W."/>
            <person name="Rinke C."/>
            <person name="Skarshewski A."/>
            <person name="Chaumeil P.A."/>
            <person name="Hugenholtz P."/>
        </authorList>
    </citation>
    <scope>NUCLEOTIDE SEQUENCE [LARGE SCALE GENOMIC DNA]</scope>
    <source>
        <strain evidence="2">UBA11621</strain>
    </source>
</reference>